<dbReference type="AlphaFoldDB" id="A0A2A5SZ81"/>
<comment type="caution">
    <text evidence="6">The sequence shown here is derived from an EMBL/GenBank/DDBJ whole genome shotgun (WGS) entry which is preliminary data.</text>
</comment>
<gene>
    <name evidence="6" type="ORF">BTN49_3227</name>
</gene>
<dbReference type="InterPro" id="IPR002513">
    <property type="entry name" value="Tn3_Tnp_DDE_dom"/>
</dbReference>
<evidence type="ECO:0000256" key="1">
    <source>
        <dbReference type="ARBA" id="ARBA00009402"/>
    </source>
</evidence>
<dbReference type="Pfam" id="PF01526">
    <property type="entry name" value="DDE_Tnp_Tn3"/>
    <property type="match status" value="1"/>
</dbReference>
<name>A0A2A5SZ81_9GAMM</name>
<keyword evidence="7" id="KW-1185">Reference proteome</keyword>
<dbReference type="InterPro" id="IPR047653">
    <property type="entry name" value="Tn3-like_transpos"/>
</dbReference>
<evidence type="ECO:0000259" key="5">
    <source>
        <dbReference type="Pfam" id="PF01526"/>
    </source>
</evidence>
<dbReference type="EMBL" id="NBYY01000037">
    <property type="protein sequence ID" value="PCS21217.1"/>
    <property type="molecule type" value="Genomic_DNA"/>
</dbReference>
<evidence type="ECO:0000256" key="2">
    <source>
        <dbReference type="ARBA" id="ARBA00022578"/>
    </source>
</evidence>
<dbReference type="NCBIfam" id="NF033527">
    <property type="entry name" value="transpos_Tn3"/>
    <property type="match status" value="1"/>
</dbReference>
<evidence type="ECO:0000313" key="6">
    <source>
        <dbReference type="EMBL" id="PCS21217.1"/>
    </source>
</evidence>
<accession>A0A2A5SZ81</accession>
<keyword evidence="4" id="KW-0233">DNA recombination</keyword>
<sequence>MHFVADDYRTLRRYTPAMLNLLNLKAAPSASDLLQAIKIIQQMNNENTRSVPSNAPLKFIPKRWKPLVLTNGLIDRHYYEICALTQLKAALRSGDIYITGSRQFKDFDDYMMPLAEYRNLEKNRSLPVSIDPRCESYLEERLLILNKNLGIINDLASKGELPDALISESGLRVSSLKCLVPYETELLASKVVGLLPHIKITDLLAEVDQWTGFTKQSNHLKTGKEAPDRTSLLTTVLADAINLGLSKMSETCPGTTYSKLAWLQAGYVRDETYSGALSEIVNFQSRHPYSDVWGDGTISSSNGQNFKVGARGSYGGRVNLKYGQKAGSQIYIHISDQYAPYYVQNISTTIRDSTHVLDGLLYHESELRIEEHYTDTAGFTDHVFALTHLLGFRFAPRIRDLNDKRLFVSASILKDLPVLSSMIGQKLNIKLIEDYWDDILRLASSIRQGSVTASLILRKLGSYPMQNGRALALREFGRLERTLFMLEWIQSPELRRRVQVGLNKGEARNALARAVFFNQLGEIRDRSFEQQRYRASGLNLVTAAIVLWNTIYLEKAVETLRKQGIEVDDKLLQHISPLGWEHIALTGEYRWPSP</sequence>
<keyword evidence="3" id="KW-0238">DNA-binding</keyword>
<comment type="similarity">
    <text evidence="1">Belongs to the transposase 7 family.</text>
</comment>
<dbReference type="Proteomes" id="UP000219020">
    <property type="component" value="Unassembled WGS sequence"/>
</dbReference>
<evidence type="ECO:0000256" key="3">
    <source>
        <dbReference type="ARBA" id="ARBA00023125"/>
    </source>
</evidence>
<keyword evidence="2" id="KW-0815">Transposition</keyword>
<organism evidence="6 7">
    <name type="scientific">Candidatus Enterovibrio escicola</name>
    <dbReference type="NCBI Taxonomy" id="1927127"/>
    <lineage>
        <taxon>Bacteria</taxon>
        <taxon>Pseudomonadati</taxon>
        <taxon>Pseudomonadota</taxon>
        <taxon>Gammaproteobacteria</taxon>
        <taxon>Vibrionales</taxon>
        <taxon>Vibrionaceae</taxon>
        <taxon>Enterovibrio</taxon>
    </lineage>
</organism>
<dbReference type="GO" id="GO:0003677">
    <property type="term" value="F:DNA binding"/>
    <property type="evidence" value="ECO:0007669"/>
    <property type="project" value="UniProtKB-KW"/>
</dbReference>
<dbReference type="GO" id="GO:0004803">
    <property type="term" value="F:transposase activity"/>
    <property type="evidence" value="ECO:0007669"/>
    <property type="project" value="InterPro"/>
</dbReference>
<evidence type="ECO:0000256" key="4">
    <source>
        <dbReference type="ARBA" id="ARBA00023172"/>
    </source>
</evidence>
<evidence type="ECO:0000313" key="7">
    <source>
        <dbReference type="Proteomes" id="UP000219020"/>
    </source>
</evidence>
<feature type="domain" description="Tn3 transposase DDE" evidence="5">
    <location>
        <begin position="202"/>
        <end position="589"/>
    </location>
</feature>
<reference evidence="7" key="1">
    <citation type="submission" date="2017-04" db="EMBL/GenBank/DDBJ databases">
        <title>Genome evolution of the luminous symbionts of deep sea anglerfish.</title>
        <authorList>
            <person name="Hendry T.A."/>
        </authorList>
    </citation>
    <scope>NUCLEOTIDE SEQUENCE [LARGE SCALE GENOMIC DNA]</scope>
</reference>
<proteinExistence type="inferred from homology"/>
<dbReference type="GO" id="GO:0006313">
    <property type="term" value="P:DNA transposition"/>
    <property type="evidence" value="ECO:0007669"/>
    <property type="project" value="InterPro"/>
</dbReference>
<protein>
    <submittedName>
        <fullName evidence="6">Mobile element protein</fullName>
    </submittedName>
</protein>